<dbReference type="AlphaFoldDB" id="A0A7G9YKA8"/>
<accession>A0A7G9YKA8</accession>
<reference evidence="2" key="1">
    <citation type="submission" date="2020-06" db="EMBL/GenBank/DDBJ databases">
        <title>Unique genomic features of the anaerobic methanotrophic archaea.</title>
        <authorList>
            <person name="Chadwick G.L."/>
            <person name="Skennerton C.T."/>
            <person name="Laso-Perez R."/>
            <person name="Leu A.O."/>
            <person name="Speth D.R."/>
            <person name="Yu H."/>
            <person name="Morgan-Lang C."/>
            <person name="Hatzenpichler R."/>
            <person name="Goudeau D."/>
            <person name="Malmstrom R."/>
            <person name="Brazelton W.J."/>
            <person name="Woyke T."/>
            <person name="Hallam S.J."/>
            <person name="Tyson G.W."/>
            <person name="Wegener G."/>
            <person name="Boetius A."/>
            <person name="Orphan V."/>
        </authorList>
    </citation>
    <scope>NUCLEOTIDE SEQUENCE</scope>
</reference>
<organism evidence="2">
    <name type="scientific">Candidatus Methanogaster sp. ANME-2c ERB4</name>
    <dbReference type="NCBI Taxonomy" id="2759911"/>
    <lineage>
        <taxon>Archaea</taxon>
        <taxon>Methanobacteriati</taxon>
        <taxon>Methanobacteriota</taxon>
        <taxon>Stenosarchaea group</taxon>
        <taxon>Methanomicrobia</taxon>
        <taxon>Methanosarcinales</taxon>
        <taxon>ANME-2 cluster</taxon>
        <taxon>Candidatus Methanogasteraceae</taxon>
        <taxon>Candidatus Methanogaster</taxon>
    </lineage>
</organism>
<evidence type="ECO:0000256" key="1">
    <source>
        <dbReference type="SAM" id="Phobius"/>
    </source>
</evidence>
<keyword evidence="1" id="KW-0472">Membrane</keyword>
<name>A0A7G9YKA8_9EURY</name>
<sequence>MRKLAIQALYFSAGFGDLIGRAMREKAEMVMHDLKSKNAMIIVIYTLISFSAIVAGHYTANTYFSETMPWAVNVTIFVTTHLHRRME</sequence>
<gene>
    <name evidence="2" type="ORF">BMBEPEAL_00006</name>
</gene>
<dbReference type="EMBL" id="MT631345">
    <property type="protein sequence ID" value="QNO48442.1"/>
    <property type="molecule type" value="Genomic_DNA"/>
</dbReference>
<protein>
    <submittedName>
        <fullName evidence="2">Uncharacterized protein</fullName>
    </submittedName>
</protein>
<proteinExistence type="predicted"/>
<keyword evidence="1" id="KW-0812">Transmembrane</keyword>
<evidence type="ECO:0000313" key="2">
    <source>
        <dbReference type="EMBL" id="QNO48442.1"/>
    </source>
</evidence>
<feature type="transmembrane region" description="Helical" evidence="1">
    <location>
        <begin position="40"/>
        <end position="60"/>
    </location>
</feature>
<keyword evidence="1" id="KW-1133">Transmembrane helix</keyword>